<proteinExistence type="predicted"/>
<name>A0A9P7BCG2_MAUEX</name>
<sequence length="110" mass="11742">MSKQSIINLPEHSQVNKLGINLPSIGEVCLSGYPIGQKPLLTSLEYCLSLAAGGSEDVSGLNNGQTGSAMHGEVYFDAYGGIDGQCNENYDCLDGVSEIDIKINSRRTLF</sequence>
<reference evidence="1 2" key="1">
    <citation type="submission" date="2020-11" db="EMBL/GenBank/DDBJ databases">
        <title>Kefir isolates.</title>
        <authorList>
            <person name="Marcisauskas S."/>
            <person name="Kim Y."/>
            <person name="Blasche S."/>
        </authorList>
    </citation>
    <scope>NUCLEOTIDE SEQUENCE [LARGE SCALE GENOMIC DNA]</scope>
    <source>
        <strain evidence="1 2">OG2</strain>
    </source>
</reference>
<dbReference type="Proteomes" id="UP000750334">
    <property type="component" value="Unassembled WGS sequence"/>
</dbReference>
<comment type="caution">
    <text evidence="1">The sequence shown here is derived from an EMBL/GenBank/DDBJ whole genome shotgun (WGS) entry which is preliminary data.</text>
</comment>
<evidence type="ECO:0000313" key="2">
    <source>
        <dbReference type="Proteomes" id="UP000750334"/>
    </source>
</evidence>
<gene>
    <name evidence="1" type="ORF">C6P45_002931</name>
</gene>
<accession>A0A9P7BCG2</accession>
<dbReference type="OrthoDB" id="4038251at2759"/>
<dbReference type="AlphaFoldDB" id="A0A9P7BCG2"/>
<organism evidence="1 2">
    <name type="scientific">Maudiozyma exigua</name>
    <name type="common">Yeast</name>
    <name type="synonym">Kazachstania exigua</name>
    <dbReference type="NCBI Taxonomy" id="34358"/>
    <lineage>
        <taxon>Eukaryota</taxon>
        <taxon>Fungi</taxon>
        <taxon>Dikarya</taxon>
        <taxon>Ascomycota</taxon>
        <taxon>Saccharomycotina</taxon>
        <taxon>Saccharomycetes</taxon>
        <taxon>Saccharomycetales</taxon>
        <taxon>Saccharomycetaceae</taxon>
        <taxon>Maudiozyma</taxon>
    </lineage>
</organism>
<dbReference type="InterPro" id="IPR035237">
    <property type="entry name" value="DUF5341"/>
</dbReference>
<evidence type="ECO:0000313" key="1">
    <source>
        <dbReference type="EMBL" id="KAG0669986.1"/>
    </source>
</evidence>
<keyword evidence="2" id="KW-1185">Reference proteome</keyword>
<dbReference type="EMBL" id="PUHR01000029">
    <property type="protein sequence ID" value="KAG0669986.1"/>
    <property type="molecule type" value="Genomic_DNA"/>
</dbReference>
<dbReference type="Pfam" id="PF17276">
    <property type="entry name" value="DUF5341"/>
    <property type="match status" value="1"/>
</dbReference>
<protein>
    <submittedName>
        <fullName evidence="1">Uncharacterized protein</fullName>
    </submittedName>
</protein>